<dbReference type="VEuPathDB" id="AmoebaDB:DICPUDRAFT_153314"/>
<dbReference type="GeneID" id="10499766"/>
<dbReference type="PROSITE" id="PS50086">
    <property type="entry name" value="TBC_RABGAP"/>
    <property type="match status" value="1"/>
</dbReference>
<proteinExistence type="predicted"/>
<dbReference type="FunFam" id="1.10.472.80:FF:000085">
    <property type="entry name" value="TBC domain containing protein"/>
    <property type="match status" value="1"/>
</dbReference>
<gene>
    <name evidence="3" type="ORF">DICPUDRAFT_153314</name>
</gene>
<dbReference type="OrthoDB" id="17936at2759"/>
<evidence type="ECO:0000256" key="1">
    <source>
        <dbReference type="SAM" id="MobiDB-lite"/>
    </source>
</evidence>
<dbReference type="AlphaFoldDB" id="F0ZNK8"/>
<evidence type="ECO:0000259" key="2">
    <source>
        <dbReference type="PROSITE" id="PS50086"/>
    </source>
</evidence>
<dbReference type="OMA" id="KHMTRIM"/>
<dbReference type="PANTHER" id="PTHR47219">
    <property type="entry name" value="RAB GTPASE-ACTIVATING PROTEIN 1-LIKE"/>
    <property type="match status" value="1"/>
</dbReference>
<feature type="region of interest" description="Disordered" evidence="1">
    <location>
        <begin position="1"/>
        <end position="59"/>
    </location>
</feature>
<name>F0ZNK8_DICPU</name>
<dbReference type="SMART" id="SM00164">
    <property type="entry name" value="TBC"/>
    <property type="match status" value="1"/>
</dbReference>
<dbReference type="InterPro" id="IPR035969">
    <property type="entry name" value="Rab-GAP_TBC_sf"/>
</dbReference>
<dbReference type="RefSeq" id="XP_003289011.1">
    <property type="nucleotide sequence ID" value="XM_003288963.1"/>
</dbReference>
<dbReference type="KEGG" id="dpp:DICPUDRAFT_153314"/>
<dbReference type="Pfam" id="PF00566">
    <property type="entry name" value="RabGAP-TBC"/>
    <property type="match status" value="1"/>
</dbReference>
<feature type="domain" description="Rab-GAP TBC" evidence="2">
    <location>
        <begin position="140"/>
        <end position="332"/>
    </location>
</feature>
<evidence type="ECO:0000313" key="3">
    <source>
        <dbReference type="EMBL" id="EGC34476.1"/>
    </source>
</evidence>
<feature type="compositionally biased region" description="Low complexity" evidence="1">
    <location>
        <begin position="9"/>
        <end position="59"/>
    </location>
</feature>
<protein>
    <recommendedName>
        <fullName evidence="2">Rab-GAP TBC domain-containing protein</fullName>
    </recommendedName>
</protein>
<dbReference type="eggNOG" id="KOG1102">
    <property type="taxonomic scope" value="Eukaryota"/>
</dbReference>
<dbReference type="EMBL" id="GL871096">
    <property type="protein sequence ID" value="EGC34476.1"/>
    <property type="molecule type" value="Genomic_DNA"/>
</dbReference>
<dbReference type="InParanoid" id="F0ZNK8"/>
<dbReference type="GO" id="GO:0005096">
    <property type="term" value="F:GTPase activator activity"/>
    <property type="evidence" value="ECO:0000318"/>
    <property type="project" value="GO_Central"/>
</dbReference>
<dbReference type="PANTHER" id="PTHR47219:SF9">
    <property type="entry name" value="GTPASE ACTIVATING PROTEIN AND CENTROSOME-ASSOCIATED, ISOFORM B"/>
    <property type="match status" value="1"/>
</dbReference>
<reference evidence="4" key="1">
    <citation type="journal article" date="2011" name="Genome Biol.">
        <title>Comparative genomics of the social amoebae Dictyostelium discoideum and Dictyostelium purpureum.</title>
        <authorList>
            <consortium name="US DOE Joint Genome Institute (JGI-PGF)"/>
            <person name="Sucgang R."/>
            <person name="Kuo A."/>
            <person name="Tian X."/>
            <person name="Salerno W."/>
            <person name="Parikh A."/>
            <person name="Feasley C.L."/>
            <person name="Dalin E."/>
            <person name="Tu H."/>
            <person name="Huang E."/>
            <person name="Barry K."/>
            <person name="Lindquist E."/>
            <person name="Shapiro H."/>
            <person name="Bruce D."/>
            <person name="Schmutz J."/>
            <person name="Salamov A."/>
            <person name="Fey P."/>
            <person name="Gaudet P."/>
            <person name="Anjard C."/>
            <person name="Babu M.M."/>
            <person name="Basu S."/>
            <person name="Bushmanova Y."/>
            <person name="van der Wel H."/>
            <person name="Katoh-Kurasawa M."/>
            <person name="Dinh C."/>
            <person name="Coutinho P.M."/>
            <person name="Saito T."/>
            <person name="Elias M."/>
            <person name="Schaap P."/>
            <person name="Kay R.R."/>
            <person name="Henrissat B."/>
            <person name="Eichinger L."/>
            <person name="Rivero F."/>
            <person name="Putnam N.H."/>
            <person name="West C.M."/>
            <person name="Loomis W.F."/>
            <person name="Chisholm R.L."/>
            <person name="Shaulsky G."/>
            <person name="Strassmann J.E."/>
            <person name="Queller D.C."/>
            <person name="Kuspa A."/>
            <person name="Grigoriev I.V."/>
        </authorList>
    </citation>
    <scope>NUCLEOTIDE SEQUENCE [LARGE SCALE GENOMIC DNA]</scope>
    <source>
        <strain evidence="4">QSDP1</strain>
    </source>
</reference>
<dbReference type="Gene3D" id="1.10.8.270">
    <property type="entry name" value="putative rabgap domain of human tbc1 domain family member 14 like domains"/>
    <property type="match status" value="1"/>
</dbReference>
<dbReference type="Proteomes" id="UP000001064">
    <property type="component" value="Unassembled WGS sequence"/>
</dbReference>
<dbReference type="Gene3D" id="1.10.472.80">
    <property type="entry name" value="Ypt/Rab-GAP domain of gyp1p, domain 3"/>
    <property type="match status" value="1"/>
</dbReference>
<sequence length="490" mass="58603">MDSIIIDENYNNTNKNNFNDNINNNVNNQQPSQEQQQLDQSQSQPQSQQKPPKQQQQQQNSINVNNITYQLYNSYQANNSNSIEEKYSKYDPNYPGGEDGTDESKPWNYFFEDYPFPHKHMTRIMSLKNKVEHYIKNKIRLPDEYRTKIWSLMEDLDKLVNNDNNKNIYKTCLETPNEEIENDVRTDAVRTFPSSQYKIKMKDKQFQSKDSLFKVLKSYAIYNEEVQYTQGMNYLCLVLLCYFYEEESFWMMDLLIKKHGMRHFFKKKSYLPSYLTIFEKELENHLPTLAKHLSNEGVQMYMFIQGWWSTIFVYILPVETISTIWDYFFWGANGMAIEVLFRLSIALLKMLEKELLKVGMSDFFETLKDNSQNIDSLELVYQAYSIHLSDKTDYFLREVILNYKEEEMNDNIFDFQKLLSTIYEETVDQNQLHIQNKNKIKTNSRNQSYYDDDEDEEYIDYDDYYRKSVLVDESSDSDDNYNNKTPCIIS</sequence>
<accession>F0ZNK8</accession>
<keyword evidence="4" id="KW-1185">Reference proteome</keyword>
<dbReference type="InterPro" id="IPR050302">
    <property type="entry name" value="Rab_GAP_TBC_domain"/>
</dbReference>
<dbReference type="InterPro" id="IPR000195">
    <property type="entry name" value="Rab-GAP-TBC_dom"/>
</dbReference>
<dbReference type="SUPFAM" id="SSF47923">
    <property type="entry name" value="Ypt/Rab-GAP domain of gyp1p"/>
    <property type="match status" value="2"/>
</dbReference>
<organism evidence="3 4">
    <name type="scientific">Dictyostelium purpureum</name>
    <name type="common">Slime mold</name>
    <dbReference type="NCBI Taxonomy" id="5786"/>
    <lineage>
        <taxon>Eukaryota</taxon>
        <taxon>Amoebozoa</taxon>
        <taxon>Evosea</taxon>
        <taxon>Eumycetozoa</taxon>
        <taxon>Dictyostelia</taxon>
        <taxon>Dictyosteliales</taxon>
        <taxon>Dictyosteliaceae</taxon>
        <taxon>Dictyostelium</taxon>
    </lineage>
</organism>
<evidence type="ECO:0000313" key="4">
    <source>
        <dbReference type="Proteomes" id="UP000001064"/>
    </source>
</evidence>